<gene>
    <name evidence="1" type="ORF">A0H81_10488</name>
</gene>
<dbReference type="EMBL" id="LUGG01000015">
    <property type="protein sequence ID" value="OBZ69781.1"/>
    <property type="molecule type" value="Genomic_DNA"/>
</dbReference>
<protein>
    <submittedName>
        <fullName evidence="1">Uncharacterized protein</fullName>
    </submittedName>
</protein>
<organism evidence="1 2">
    <name type="scientific">Grifola frondosa</name>
    <name type="common">Maitake</name>
    <name type="synonym">Polyporus frondosus</name>
    <dbReference type="NCBI Taxonomy" id="5627"/>
    <lineage>
        <taxon>Eukaryota</taxon>
        <taxon>Fungi</taxon>
        <taxon>Dikarya</taxon>
        <taxon>Basidiomycota</taxon>
        <taxon>Agaricomycotina</taxon>
        <taxon>Agaricomycetes</taxon>
        <taxon>Polyporales</taxon>
        <taxon>Grifolaceae</taxon>
        <taxon>Grifola</taxon>
    </lineage>
</organism>
<comment type="caution">
    <text evidence="1">The sequence shown here is derived from an EMBL/GenBank/DDBJ whole genome shotgun (WGS) entry which is preliminary data.</text>
</comment>
<sequence>MDALCFFLPGATLLSAMLVNRYFEFLRWLSRATTCPRFHLRRSKRSCATSSKIKREHIDEFPPSPLLVRSQVHWCYSFFDLSQNYLPV</sequence>
<proteinExistence type="predicted"/>
<name>A0A1C7LYK3_GRIFR</name>
<evidence type="ECO:0000313" key="1">
    <source>
        <dbReference type="EMBL" id="OBZ69781.1"/>
    </source>
</evidence>
<evidence type="ECO:0000313" key="2">
    <source>
        <dbReference type="Proteomes" id="UP000092993"/>
    </source>
</evidence>
<keyword evidence="2" id="KW-1185">Reference proteome</keyword>
<reference evidence="1 2" key="1">
    <citation type="submission" date="2016-03" db="EMBL/GenBank/DDBJ databases">
        <title>Whole genome sequencing of Grifola frondosa 9006-11.</title>
        <authorList>
            <person name="Min B."/>
            <person name="Park H."/>
            <person name="Kim J.-G."/>
            <person name="Cho H."/>
            <person name="Oh Y.-L."/>
            <person name="Kong W.-S."/>
            <person name="Choi I.-G."/>
        </authorList>
    </citation>
    <scope>NUCLEOTIDE SEQUENCE [LARGE SCALE GENOMIC DNA]</scope>
    <source>
        <strain evidence="1 2">9006-11</strain>
    </source>
</reference>
<dbReference type="AlphaFoldDB" id="A0A1C7LYK3"/>
<dbReference type="Proteomes" id="UP000092993">
    <property type="component" value="Unassembled WGS sequence"/>
</dbReference>
<accession>A0A1C7LYK3</accession>